<accession>A0A5C5YTV6</accession>
<evidence type="ECO:0000259" key="7">
    <source>
        <dbReference type="Pfam" id="PF08281"/>
    </source>
</evidence>
<dbReference type="InterPro" id="IPR013324">
    <property type="entry name" value="RNA_pol_sigma_r3/r4-like"/>
</dbReference>
<sequence length="184" mass="20162">MSGVCRADRAALAALYDRHAPSIYAVCLRVLRQPADAEAVVSDVFLEIWRKPAGFDPARGTCRSYLLTMARSRSIDRLRSLSTRRTRTAEAQADAEGGRDARQAGLDPAGAAEANERRATVQAVVERLGEDQREVLMLSFFDGLTHKQIAEELGLPLGTVKTRIRSGLKTLRQALVQMGVRDAV</sequence>
<dbReference type="InterPro" id="IPR013249">
    <property type="entry name" value="RNA_pol_sigma70_r4_t2"/>
</dbReference>
<dbReference type="NCBIfam" id="TIGR02937">
    <property type="entry name" value="sigma70-ECF"/>
    <property type="match status" value="1"/>
</dbReference>
<dbReference type="GO" id="GO:0006352">
    <property type="term" value="P:DNA-templated transcription initiation"/>
    <property type="evidence" value="ECO:0007669"/>
    <property type="project" value="InterPro"/>
</dbReference>
<dbReference type="Gene3D" id="1.10.1740.10">
    <property type="match status" value="1"/>
</dbReference>
<dbReference type="PANTHER" id="PTHR43133:SF62">
    <property type="entry name" value="RNA POLYMERASE SIGMA FACTOR SIGZ"/>
    <property type="match status" value="1"/>
</dbReference>
<keyword evidence="2" id="KW-0805">Transcription regulation</keyword>
<evidence type="ECO:0000256" key="2">
    <source>
        <dbReference type="ARBA" id="ARBA00023015"/>
    </source>
</evidence>
<protein>
    <submittedName>
        <fullName evidence="8">ECF RNA polymerase sigma factor SigK</fullName>
    </submittedName>
</protein>
<dbReference type="PANTHER" id="PTHR43133">
    <property type="entry name" value="RNA POLYMERASE ECF-TYPE SIGMA FACTO"/>
    <property type="match status" value="1"/>
</dbReference>
<evidence type="ECO:0000313" key="8">
    <source>
        <dbReference type="EMBL" id="TWT78186.1"/>
    </source>
</evidence>
<evidence type="ECO:0000259" key="6">
    <source>
        <dbReference type="Pfam" id="PF04542"/>
    </source>
</evidence>
<dbReference type="GO" id="GO:0016987">
    <property type="term" value="F:sigma factor activity"/>
    <property type="evidence" value="ECO:0007669"/>
    <property type="project" value="UniProtKB-KW"/>
</dbReference>
<dbReference type="GO" id="GO:0003677">
    <property type="term" value="F:DNA binding"/>
    <property type="evidence" value="ECO:0007669"/>
    <property type="project" value="InterPro"/>
</dbReference>
<dbReference type="Pfam" id="PF08281">
    <property type="entry name" value="Sigma70_r4_2"/>
    <property type="match status" value="1"/>
</dbReference>
<feature type="domain" description="RNA polymerase sigma factor 70 region 4 type 2" evidence="7">
    <location>
        <begin position="121"/>
        <end position="171"/>
    </location>
</feature>
<dbReference type="InterPro" id="IPR014284">
    <property type="entry name" value="RNA_pol_sigma-70_dom"/>
</dbReference>
<evidence type="ECO:0000256" key="1">
    <source>
        <dbReference type="ARBA" id="ARBA00010641"/>
    </source>
</evidence>
<dbReference type="EMBL" id="SJPO01000002">
    <property type="protein sequence ID" value="TWT78186.1"/>
    <property type="molecule type" value="Genomic_DNA"/>
</dbReference>
<dbReference type="SUPFAM" id="SSF88659">
    <property type="entry name" value="Sigma3 and sigma4 domains of RNA polymerase sigma factors"/>
    <property type="match status" value="1"/>
</dbReference>
<comment type="similarity">
    <text evidence="1">Belongs to the sigma-70 factor family. ECF subfamily.</text>
</comment>
<dbReference type="Pfam" id="PF04542">
    <property type="entry name" value="Sigma70_r2"/>
    <property type="match status" value="1"/>
</dbReference>
<organism evidence="8 9">
    <name type="scientific">Posidoniimonas polymericola</name>
    <dbReference type="NCBI Taxonomy" id="2528002"/>
    <lineage>
        <taxon>Bacteria</taxon>
        <taxon>Pseudomonadati</taxon>
        <taxon>Planctomycetota</taxon>
        <taxon>Planctomycetia</taxon>
        <taxon>Pirellulales</taxon>
        <taxon>Lacipirellulaceae</taxon>
        <taxon>Posidoniimonas</taxon>
    </lineage>
</organism>
<dbReference type="InterPro" id="IPR039425">
    <property type="entry name" value="RNA_pol_sigma-70-like"/>
</dbReference>
<evidence type="ECO:0000256" key="4">
    <source>
        <dbReference type="ARBA" id="ARBA00023163"/>
    </source>
</evidence>
<dbReference type="InterPro" id="IPR013325">
    <property type="entry name" value="RNA_pol_sigma_r2"/>
</dbReference>
<evidence type="ECO:0000256" key="5">
    <source>
        <dbReference type="SAM" id="MobiDB-lite"/>
    </source>
</evidence>
<keyword evidence="9" id="KW-1185">Reference proteome</keyword>
<name>A0A5C5YTV6_9BACT</name>
<keyword evidence="4" id="KW-0804">Transcription</keyword>
<dbReference type="Proteomes" id="UP000318478">
    <property type="component" value="Unassembled WGS sequence"/>
</dbReference>
<evidence type="ECO:0000256" key="3">
    <source>
        <dbReference type="ARBA" id="ARBA00023082"/>
    </source>
</evidence>
<dbReference type="InterPro" id="IPR007627">
    <property type="entry name" value="RNA_pol_sigma70_r2"/>
</dbReference>
<feature type="region of interest" description="Disordered" evidence="5">
    <location>
        <begin position="82"/>
        <end position="114"/>
    </location>
</feature>
<evidence type="ECO:0000313" key="9">
    <source>
        <dbReference type="Proteomes" id="UP000318478"/>
    </source>
</evidence>
<keyword evidence="3" id="KW-0731">Sigma factor</keyword>
<comment type="caution">
    <text evidence="8">The sequence shown here is derived from an EMBL/GenBank/DDBJ whole genome shotgun (WGS) entry which is preliminary data.</text>
</comment>
<dbReference type="CDD" id="cd06171">
    <property type="entry name" value="Sigma70_r4"/>
    <property type="match status" value="1"/>
</dbReference>
<dbReference type="AlphaFoldDB" id="A0A5C5YTV6"/>
<dbReference type="Gene3D" id="1.10.10.10">
    <property type="entry name" value="Winged helix-like DNA-binding domain superfamily/Winged helix DNA-binding domain"/>
    <property type="match status" value="1"/>
</dbReference>
<proteinExistence type="inferred from homology"/>
<reference evidence="8 9" key="1">
    <citation type="submission" date="2019-02" db="EMBL/GenBank/DDBJ databases">
        <title>Deep-cultivation of Planctomycetes and their phenomic and genomic characterization uncovers novel biology.</title>
        <authorList>
            <person name="Wiegand S."/>
            <person name="Jogler M."/>
            <person name="Boedeker C."/>
            <person name="Pinto D."/>
            <person name="Vollmers J."/>
            <person name="Rivas-Marin E."/>
            <person name="Kohn T."/>
            <person name="Peeters S.H."/>
            <person name="Heuer A."/>
            <person name="Rast P."/>
            <person name="Oberbeckmann S."/>
            <person name="Bunk B."/>
            <person name="Jeske O."/>
            <person name="Meyerdierks A."/>
            <person name="Storesund J.E."/>
            <person name="Kallscheuer N."/>
            <person name="Luecker S."/>
            <person name="Lage O.M."/>
            <person name="Pohl T."/>
            <person name="Merkel B.J."/>
            <person name="Hornburger P."/>
            <person name="Mueller R.-W."/>
            <person name="Bruemmer F."/>
            <person name="Labrenz M."/>
            <person name="Spormann A.M."/>
            <person name="Op Den Camp H."/>
            <person name="Overmann J."/>
            <person name="Amann R."/>
            <person name="Jetten M.S.M."/>
            <person name="Mascher T."/>
            <person name="Medema M.H."/>
            <person name="Devos D.P."/>
            <person name="Kaster A.-K."/>
            <person name="Ovreas L."/>
            <person name="Rohde M."/>
            <person name="Galperin M.Y."/>
            <person name="Jogler C."/>
        </authorList>
    </citation>
    <scope>NUCLEOTIDE SEQUENCE [LARGE SCALE GENOMIC DNA]</scope>
    <source>
        <strain evidence="8 9">Pla123a</strain>
    </source>
</reference>
<gene>
    <name evidence="8" type="primary">sigK_1</name>
    <name evidence="8" type="ORF">Pla123a_09760</name>
</gene>
<feature type="domain" description="RNA polymerase sigma-70 region 2" evidence="6">
    <location>
        <begin position="15"/>
        <end position="82"/>
    </location>
</feature>
<dbReference type="SUPFAM" id="SSF88946">
    <property type="entry name" value="Sigma2 domain of RNA polymerase sigma factors"/>
    <property type="match status" value="1"/>
</dbReference>
<dbReference type="InterPro" id="IPR036388">
    <property type="entry name" value="WH-like_DNA-bd_sf"/>
</dbReference>